<evidence type="ECO:0000313" key="1">
    <source>
        <dbReference type="EMBL" id="BBE41518.1"/>
    </source>
</evidence>
<protein>
    <submittedName>
        <fullName evidence="1">Dephospho-CoA kinase archaeal, predicted</fullName>
        <ecNumber evidence="1">2.7.1.24</ecNumber>
    </submittedName>
</protein>
<dbReference type="Gene3D" id="3.40.50.300">
    <property type="entry name" value="P-loop containing nucleotide triphosphate hydrolases"/>
    <property type="match status" value="1"/>
</dbReference>
<dbReference type="PANTHER" id="PTHR41930">
    <property type="entry name" value="UPF0200 PROTEIN MJ1399"/>
    <property type="match status" value="1"/>
</dbReference>
<dbReference type="Proteomes" id="UP000509448">
    <property type="component" value="Chromosome"/>
</dbReference>
<dbReference type="InterPro" id="IPR027417">
    <property type="entry name" value="P-loop_NTPase"/>
</dbReference>
<reference evidence="1 2" key="1">
    <citation type="journal article" date="2019" name="ISME J.">
        <title>Isolation and characterization of a thermophilic sulfur- and iron-reducing thaumarchaeote from a terrestrial acidic hot spring.</title>
        <authorList>
            <person name="Kato S."/>
            <person name="Itoh T."/>
            <person name="Yuki M."/>
            <person name="Nagamori M."/>
            <person name="Ohnishi M."/>
            <person name="Uematsu K."/>
            <person name="Suzuki K."/>
            <person name="Takashina T."/>
            <person name="Ohkuma M."/>
        </authorList>
    </citation>
    <scope>NUCLEOTIDE SEQUENCE [LARGE SCALE GENOMIC DNA]</scope>
    <source>
        <strain evidence="1 2">NAS-02</strain>
    </source>
</reference>
<keyword evidence="1" id="KW-0808">Transferase</keyword>
<proteinExistence type="predicted"/>
<name>A0A4P2VJN0_9ARCH</name>
<dbReference type="Pfam" id="PF13207">
    <property type="entry name" value="AAA_17"/>
    <property type="match status" value="1"/>
</dbReference>
<gene>
    <name evidence="1" type="ORF">NAS2_0112</name>
</gene>
<dbReference type="GO" id="GO:0004140">
    <property type="term" value="F:dephospho-CoA kinase activity"/>
    <property type="evidence" value="ECO:0007669"/>
    <property type="project" value="UniProtKB-EC"/>
</dbReference>
<keyword evidence="2" id="KW-1185">Reference proteome</keyword>
<dbReference type="KEGG" id="ccai:NAS2_0112"/>
<sequence length="189" mass="20642">MGITGMPGAGKTTAAGYLSKVGYGIISMGDVIREEVRRRGLKPGLESQLRVMELVRKEHGPAALAVLLESKITSMDGHVVVIDGIRSPEEVAHLGRLGSVRILAIHASPARRFEYLRGRGRHDDPHTWEEFRSRDSAELSLRIGEVIALADGMIVNERTTKDELGRSAVDAVRSWVNELEGSVRAGHQS</sequence>
<dbReference type="EMBL" id="AP018732">
    <property type="protein sequence ID" value="BBE41518.1"/>
    <property type="molecule type" value="Genomic_DNA"/>
</dbReference>
<keyword evidence="1" id="KW-0418">Kinase</keyword>
<dbReference type="AlphaFoldDB" id="A0A4P2VJN0"/>
<organism evidence="1 2">
    <name type="scientific">Conexivisphaera calida</name>
    <dbReference type="NCBI Taxonomy" id="1874277"/>
    <lineage>
        <taxon>Archaea</taxon>
        <taxon>Nitrososphaerota</taxon>
        <taxon>Conexivisphaeria</taxon>
        <taxon>Conexivisphaerales</taxon>
        <taxon>Conexivisphaeraceae</taxon>
        <taxon>Conexivisphaera</taxon>
    </lineage>
</organism>
<dbReference type="EC" id="2.7.1.24" evidence="1"/>
<accession>A0A4P2VJN0</accession>
<dbReference type="PANTHER" id="PTHR41930:SF1">
    <property type="entry name" value="DEPHOSPHO-COA KINASE"/>
    <property type="match status" value="1"/>
</dbReference>
<dbReference type="SUPFAM" id="SSF52540">
    <property type="entry name" value="P-loop containing nucleoside triphosphate hydrolases"/>
    <property type="match status" value="1"/>
</dbReference>
<evidence type="ECO:0000313" key="2">
    <source>
        <dbReference type="Proteomes" id="UP000509448"/>
    </source>
</evidence>